<dbReference type="EMBL" id="JACHMY010000001">
    <property type="protein sequence ID" value="MBB5834178.1"/>
    <property type="molecule type" value="Genomic_DNA"/>
</dbReference>
<dbReference type="AlphaFoldDB" id="A0A7W9J3E1"/>
<feature type="domain" description="AAA" evidence="1">
    <location>
        <begin position="19"/>
        <end position="137"/>
    </location>
</feature>
<proteinExistence type="predicted"/>
<keyword evidence="4" id="KW-1185">Reference proteome</keyword>
<sequence>MSLIDRAATTVVRAALTDTPVVVLNGPRQVGKTTLTQGLGYLGSHDFATLDEEASRQAARDDARNFVSRPVDTFVIDEAQLEPQLFRAIKASIDRDRRPGRFLLTGSSRLLSAPDMAASLVGRVETIDLWPFSQGELDGLTDTFVDRVFDEPAALIRTGDLSRQEIVERIVCGGYPEVVSRRPGRRPAWFDSYLTTVTQSVIRDLSAIERLAEIPRLLRLCAARTGQELNVSAIASELGFPSRTVDGYLELLVQAFLIERIPAWSTNLSRKVVRRPKLVLTDTGLAAHLIGATASTTDRPGGPFGQLLETFVANEVRKQLTWSTERPSLWHFRDRDGAEVDLVLEHPDGRVVGIEVKATSTPSARDLHGLRYLADRLGDRFHFGVLLHTAPEATRFGPSIAALPVSSLWRAVT</sequence>
<dbReference type="PANTHER" id="PTHR43566:SF2">
    <property type="entry name" value="DUF4143 DOMAIN-CONTAINING PROTEIN"/>
    <property type="match status" value="1"/>
</dbReference>
<reference evidence="3 4" key="1">
    <citation type="submission" date="2020-08" db="EMBL/GenBank/DDBJ databases">
        <title>Sequencing the genomes of 1000 actinobacteria strains.</title>
        <authorList>
            <person name="Klenk H.-P."/>
        </authorList>
    </citation>
    <scope>NUCLEOTIDE SEQUENCE [LARGE SCALE GENOMIC DNA]</scope>
    <source>
        <strain evidence="3 4">DSM 28967</strain>
    </source>
</reference>
<comment type="caution">
    <text evidence="3">The sequence shown here is derived from an EMBL/GenBank/DDBJ whole genome shotgun (WGS) entry which is preliminary data.</text>
</comment>
<dbReference type="Pfam" id="PF13173">
    <property type="entry name" value="AAA_14"/>
    <property type="match status" value="1"/>
</dbReference>
<evidence type="ECO:0000259" key="1">
    <source>
        <dbReference type="Pfam" id="PF13173"/>
    </source>
</evidence>
<evidence type="ECO:0000313" key="3">
    <source>
        <dbReference type="EMBL" id="MBB5834178.1"/>
    </source>
</evidence>
<dbReference type="RefSeq" id="WP_184793977.1">
    <property type="nucleotide sequence ID" value="NZ_JACHMY010000001.1"/>
</dbReference>
<dbReference type="InterPro" id="IPR027417">
    <property type="entry name" value="P-loop_NTPase"/>
</dbReference>
<feature type="domain" description="DUF4143" evidence="2">
    <location>
        <begin position="202"/>
        <end position="358"/>
    </location>
</feature>
<dbReference type="SUPFAM" id="SSF52540">
    <property type="entry name" value="P-loop containing nucleoside triphosphate hydrolases"/>
    <property type="match status" value="1"/>
</dbReference>
<evidence type="ECO:0000313" key="4">
    <source>
        <dbReference type="Proteomes" id="UP000549971"/>
    </source>
</evidence>
<gene>
    <name evidence="3" type="ORF">HDA39_000912</name>
</gene>
<protein>
    <submittedName>
        <fullName evidence="3">Putative AAA+ superfamily ATPase</fullName>
    </submittedName>
</protein>
<dbReference type="InterPro" id="IPR025420">
    <property type="entry name" value="DUF4143"/>
</dbReference>
<evidence type="ECO:0000259" key="2">
    <source>
        <dbReference type="Pfam" id="PF13635"/>
    </source>
</evidence>
<dbReference type="PANTHER" id="PTHR43566">
    <property type="entry name" value="CONSERVED PROTEIN"/>
    <property type="match status" value="1"/>
</dbReference>
<organism evidence="3 4">
    <name type="scientific">Kribbella italica</name>
    <dbReference type="NCBI Taxonomy" id="1540520"/>
    <lineage>
        <taxon>Bacteria</taxon>
        <taxon>Bacillati</taxon>
        <taxon>Actinomycetota</taxon>
        <taxon>Actinomycetes</taxon>
        <taxon>Propionibacteriales</taxon>
        <taxon>Kribbellaceae</taxon>
        <taxon>Kribbella</taxon>
    </lineage>
</organism>
<accession>A0A7W9J3E1</accession>
<dbReference type="Proteomes" id="UP000549971">
    <property type="component" value="Unassembled WGS sequence"/>
</dbReference>
<dbReference type="Pfam" id="PF13635">
    <property type="entry name" value="DUF4143"/>
    <property type="match status" value="1"/>
</dbReference>
<dbReference type="InterPro" id="IPR041682">
    <property type="entry name" value="AAA_14"/>
</dbReference>
<name>A0A7W9J3E1_9ACTN</name>